<dbReference type="Proteomes" id="UP000515808">
    <property type="component" value="Chromosome"/>
</dbReference>
<gene>
    <name evidence="1" type="ORF">H9W90_03980</name>
</gene>
<sequence length="173" mass="19546">MINKLKFILIATTILLITSCGSKKQVAFFPTSEVTYQDYTGDILTLRVLGYGGNESAAIEDAQRRAMETLFFRGIPNSSISKPLVGYNENELKQRHSSYFKDFFGYKRFLTFISETAFIGGDKQKVIATKIDKKNGAREDMVDALVVAVDVLINVKPLRKDLEQKNVIRKFGF</sequence>
<protein>
    <recommendedName>
        <fullName evidence="3">Lipoprotein</fullName>
    </recommendedName>
</protein>
<keyword evidence="2" id="KW-1185">Reference proteome</keyword>
<evidence type="ECO:0008006" key="3">
    <source>
        <dbReference type="Google" id="ProtNLM"/>
    </source>
</evidence>
<evidence type="ECO:0000313" key="2">
    <source>
        <dbReference type="Proteomes" id="UP000515808"/>
    </source>
</evidence>
<evidence type="ECO:0000313" key="1">
    <source>
        <dbReference type="EMBL" id="QNM86289.1"/>
    </source>
</evidence>
<dbReference type="PROSITE" id="PS51257">
    <property type="entry name" value="PROKAR_LIPOPROTEIN"/>
    <property type="match status" value="1"/>
</dbReference>
<name>A0A7G9LCE0_9FLAO</name>
<dbReference type="AlphaFoldDB" id="A0A7G9LCE0"/>
<dbReference type="KEGG" id="ppec:H9W90_03980"/>
<dbReference type="RefSeq" id="WP_187483171.1">
    <property type="nucleotide sequence ID" value="NZ_CP060695.1"/>
</dbReference>
<accession>A0A7G9LCE0</accession>
<organism evidence="1 2">
    <name type="scientific">Polaribacter pectinis</name>
    <dbReference type="NCBI Taxonomy" id="2738844"/>
    <lineage>
        <taxon>Bacteria</taxon>
        <taxon>Pseudomonadati</taxon>
        <taxon>Bacteroidota</taxon>
        <taxon>Flavobacteriia</taxon>
        <taxon>Flavobacteriales</taxon>
        <taxon>Flavobacteriaceae</taxon>
    </lineage>
</organism>
<proteinExistence type="predicted"/>
<reference evidence="1 2" key="1">
    <citation type="submission" date="2020-08" db="EMBL/GenBank/DDBJ databases">
        <title>Polaribacter sp. L12M9 isolated from gut of the Korean scallop.</title>
        <authorList>
            <person name="Jeong Y.S."/>
        </authorList>
    </citation>
    <scope>NUCLEOTIDE SEQUENCE [LARGE SCALE GENOMIC DNA]</scope>
    <source>
        <strain evidence="1 2">L12M9</strain>
    </source>
</reference>
<dbReference type="EMBL" id="CP060695">
    <property type="protein sequence ID" value="QNM86289.1"/>
    <property type="molecule type" value="Genomic_DNA"/>
</dbReference>